<protein>
    <submittedName>
        <fullName evidence="2">SHOCT domain-containing protein</fullName>
    </submittedName>
</protein>
<accession>A0A420EFH6</accession>
<sequence>MHGNGWVWPMGAMMIGWLLLVLLVITAGWAAISYNRRPAPQGQDSARQILAERYARGEIGTEEYHRRLDALR</sequence>
<dbReference type="InterPro" id="IPR018649">
    <property type="entry name" value="SHOCT"/>
</dbReference>
<evidence type="ECO:0000313" key="3">
    <source>
        <dbReference type="Proteomes" id="UP000285744"/>
    </source>
</evidence>
<organism evidence="2 3">
    <name type="scientific">Micromonospora globbae</name>
    <dbReference type="NCBI Taxonomy" id="1894969"/>
    <lineage>
        <taxon>Bacteria</taxon>
        <taxon>Bacillati</taxon>
        <taxon>Actinomycetota</taxon>
        <taxon>Actinomycetes</taxon>
        <taxon>Micromonosporales</taxon>
        <taxon>Micromonosporaceae</taxon>
        <taxon>Micromonospora</taxon>
    </lineage>
</organism>
<comment type="caution">
    <text evidence="2">The sequence shown here is derived from an EMBL/GenBank/DDBJ whole genome shotgun (WGS) entry which is preliminary data.</text>
</comment>
<dbReference type="Proteomes" id="UP000285744">
    <property type="component" value="Unassembled WGS sequence"/>
</dbReference>
<name>A0A420EFH6_9ACTN</name>
<evidence type="ECO:0000313" key="2">
    <source>
        <dbReference type="EMBL" id="RKF19461.1"/>
    </source>
</evidence>
<evidence type="ECO:0000259" key="1">
    <source>
        <dbReference type="Pfam" id="PF09851"/>
    </source>
</evidence>
<dbReference type="Pfam" id="PF09851">
    <property type="entry name" value="SHOCT"/>
    <property type="match status" value="1"/>
</dbReference>
<gene>
    <name evidence="2" type="ORF">D7I43_31870</name>
</gene>
<dbReference type="EMBL" id="RAQQ01000060">
    <property type="protein sequence ID" value="RKF19461.1"/>
    <property type="molecule type" value="Genomic_DNA"/>
</dbReference>
<proteinExistence type="predicted"/>
<dbReference type="RefSeq" id="WP_120332268.1">
    <property type="nucleotide sequence ID" value="NZ_JBFAVT010000098.1"/>
</dbReference>
<reference evidence="2 3" key="1">
    <citation type="journal article" date="2018" name="Int. J. Syst. Evol. Microbiol.">
        <title>Micromonospora globbae sp. nov., an endophytic actinomycete isolated from roots of Globba winitii C. H. Wright.</title>
        <authorList>
            <person name="Kuncharoen N."/>
            <person name="Pittayakhajonwut P."/>
            <person name="Tanasupawat S."/>
        </authorList>
    </citation>
    <scope>NUCLEOTIDE SEQUENCE [LARGE SCALE GENOMIC DNA]</scope>
    <source>
        <strain evidence="2 3">WPS1-2</strain>
    </source>
</reference>
<dbReference type="OrthoDB" id="3748887at2"/>
<dbReference type="AlphaFoldDB" id="A0A420EFH6"/>
<feature type="domain" description="SHOCT" evidence="1">
    <location>
        <begin position="46"/>
        <end position="71"/>
    </location>
</feature>